<reference evidence="2 3" key="1">
    <citation type="journal article" date="2016" name="Front. Microbiol.">
        <title>Fuerstia marisgermanicae gen. nov., sp. nov., an Unusual Member of the Phylum Planctomycetes from the German Wadden Sea.</title>
        <authorList>
            <person name="Kohn T."/>
            <person name="Heuer A."/>
            <person name="Jogler M."/>
            <person name="Vollmers J."/>
            <person name="Boedeker C."/>
            <person name="Bunk B."/>
            <person name="Rast P."/>
            <person name="Borchert D."/>
            <person name="Glockner I."/>
            <person name="Freese H.M."/>
            <person name="Klenk H.P."/>
            <person name="Overmann J."/>
            <person name="Kaster A.K."/>
            <person name="Rohde M."/>
            <person name="Wiegand S."/>
            <person name="Jogler C."/>
        </authorList>
    </citation>
    <scope>NUCLEOTIDE SEQUENCE [LARGE SCALE GENOMIC DNA]</scope>
    <source>
        <strain evidence="2 3">NH11</strain>
    </source>
</reference>
<dbReference type="STRING" id="1891926.Fuma_04407"/>
<evidence type="ECO:0000313" key="2">
    <source>
        <dbReference type="EMBL" id="APZ94768.1"/>
    </source>
</evidence>
<accession>A0A1P8WL31</accession>
<feature type="region of interest" description="Disordered" evidence="1">
    <location>
        <begin position="1"/>
        <end position="26"/>
    </location>
</feature>
<protein>
    <submittedName>
        <fullName evidence="2">Uncharacterized protein</fullName>
    </submittedName>
</protein>
<organism evidence="2 3">
    <name type="scientific">Fuerstiella marisgermanici</name>
    <dbReference type="NCBI Taxonomy" id="1891926"/>
    <lineage>
        <taxon>Bacteria</taxon>
        <taxon>Pseudomonadati</taxon>
        <taxon>Planctomycetota</taxon>
        <taxon>Planctomycetia</taxon>
        <taxon>Planctomycetales</taxon>
        <taxon>Planctomycetaceae</taxon>
        <taxon>Fuerstiella</taxon>
    </lineage>
</organism>
<feature type="region of interest" description="Disordered" evidence="1">
    <location>
        <begin position="67"/>
        <end position="86"/>
    </location>
</feature>
<dbReference type="KEGG" id="fmr:Fuma_04407"/>
<evidence type="ECO:0000256" key="1">
    <source>
        <dbReference type="SAM" id="MobiDB-lite"/>
    </source>
</evidence>
<dbReference type="Proteomes" id="UP000187735">
    <property type="component" value="Chromosome"/>
</dbReference>
<proteinExistence type="predicted"/>
<dbReference type="AlphaFoldDB" id="A0A1P8WL31"/>
<sequence length="86" mass="9768">MKVAAASELQRQGKTAAESPSHVDPEFHLMKSCPQANSRLAQRLVVSRSQIHGWLRDRRGGRIPRCEEHRDSDQISDNRSACERQC</sequence>
<evidence type="ECO:0000313" key="3">
    <source>
        <dbReference type="Proteomes" id="UP000187735"/>
    </source>
</evidence>
<dbReference type="EMBL" id="CP017641">
    <property type="protein sequence ID" value="APZ94768.1"/>
    <property type="molecule type" value="Genomic_DNA"/>
</dbReference>
<gene>
    <name evidence="2" type="ORF">Fuma_04407</name>
</gene>
<name>A0A1P8WL31_9PLAN</name>
<keyword evidence="3" id="KW-1185">Reference proteome</keyword>